<dbReference type="SUPFAM" id="SSF55781">
    <property type="entry name" value="GAF domain-like"/>
    <property type="match status" value="1"/>
</dbReference>
<accession>A0A3B0A6R6</accession>
<keyword evidence="4" id="KW-0804">Transcription</keyword>
<dbReference type="Pfam" id="PF01614">
    <property type="entry name" value="IclR_C"/>
    <property type="match status" value="1"/>
</dbReference>
<evidence type="ECO:0000256" key="1">
    <source>
        <dbReference type="ARBA" id="ARBA00022798"/>
    </source>
</evidence>
<dbReference type="PROSITE" id="PS51078">
    <property type="entry name" value="ICLR_ED"/>
    <property type="match status" value="1"/>
</dbReference>
<dbReference type="FunFam" id="1.10.10.10:FF:000056">
    <property type="entry name" value="IclR family transcriptional regulator"/>
    <property type="match status" value="1"/>
</dbReference>
<evidence type="ECO:0000256" key="4">
    <source>
        <dbReference type="ARBA" id="ARBA00023163"/>
    </source>
</evidence>
<keyword evidence="2" id="KW-0805">Transcription regulation</keyword>
<evidence type="ECO:0000313" key="10">
    <source>
        <dbReference type="Proteomes" id="UP000279968"/>
    </source>
</evidence>
<dbReference type="SMART" id="SM00346">
    <property type="entry name" value="HTH_ICLR"/>
    <property type="match status" value="1"/>
</dbReference>
<protein>
    <recommendedName>
        <fullName evidence="6">Glycerol operon regulatory protein</fullName>
    </recommendedName>
</protein>
<dbReference type="InterPro" id="IPR050707">
    <property type="entry name" value="HTH_MetabolicPath_Reg"/>
</dbReference>
<dbReference type="GO" id="GO:0045892">
    <property type="term" value="P:negative regulation of DNA-templated transcription"/>
    <property type="evidence" value="ECO:0007669"/>
    <property type="project" value="TreeGrafter"/>
</dbReference>
<dbReference type="InterPro" id="IPR036390">
    <property type="entry name" value="WH_DNA-bd_sf"/>
</dbReference>
<dbReference type="GO" id="GO:0003677">
    <property type="term" value="F:DNA binding"/>
    <property type="evidence" value="ECO:0007669"/>
    <property type="project" value="UniProtKB-KW"/>
</dbReference>
<comment type="caution">
    <text evidence="9">The sequence shown here is derived from an EMBL/GenBank/DDBJ whole genome shotgun (WGS) entry which is preliminary data.</text>
</comment>
<dbReference type="RefSeq" id="WP_120779475.1">
    <property type="nucleotide sequence ID" value="NZ_JBHLUP010000002.1"/>
</dbReference>
<dbReference type="Gene3D" id="1.10.10.10">
    <property type="entry name" value="Winged helix-like DNA-binding domain superfamily/Winged helix DNA-binding domain"/>
    <property type="match status" value="1"/>
</dbReference>
<organism evidence="9 10">
    <name type="scientific">Micromonospora costi</name>
    <dbReference type="NCBI Taxonomy" id="1530042"/>
    <lineage>
        <taxon>Bacteria</taxon>
        <taxon>Bacillati</taxon>
        <taxon>Actinomycetota</taxon>
        <taxon>Actinomycetes</taxon>
        <taxon>Micromonosporales</taxon>
        <taxon>Micromonosporaceae</taxon>
        <taxon>Micromonospora</taxon>
    </lineage>
</organism>
<dbReference type="InterPro" id="IPR005471">
    <property type="entry name" value="Tscrpt_reg_IclR_N"/>
</dbReference>
<dbReference type="EMBL" id="RBAN01000002">
    <property type="protein sequence ID" value="RKN55287.1"/>
    <property type="molecule type" value="Genomic_DNA"/>
</dbReference>
<evidence type="ECO:0000256" key="3">
    <source>
        <dbReference type="ARBA" id="ARBA00023125"/>
    </source>
</evidence>
<gene>
    <name evidence="9" type="ORF">D7193_11365</name>
</gene>
<dbReference type="PANTHER" id="PTHR30136">
    <property type="entry name" value="HELIX-TURN-HELIX TRANSCRIPTIONAL REGULATOR, ICLR FAMILY"/>
    <property type="match status" value="1"/>
</dbReference>
<evidence type="ECO:0000256" key="5">
    <source>
        <dbReference type="ARBA" id="ARBA00058938"/>
    </source>
</evidence>
<evidence type="ECO:0000256" key="2">
    <source>
        <dbReference type="ARBA" id="ARBA00023015"/>
    </source>
</evidence>
<reference evidence="9 10" key="1">
    <citation type="journal article" date="2015" name="Int. J. Syst. Evol. Microbiol.">
        <title>Micromonospora costi sp. nov., isolated from a leaf of Costus speciosus.</title>
        <authorList>
            <person name="Thawai C."/>
        </authorList>
    </citation>
    <scope>NUCLEOTIDE SEQUENCE [LARGE SCALE GENOMIC DNA]</scope>
    <source>
        <strain evidence="9 10">CS1-12</strain>
    </source>
</reference>
<sequence length="256" mass="27660">MPNPGDKPLPPYAIESVDKALRLILLMRDRGEVRVTDVSDELGVARSTAHRLLMTLVHHGFATQDAASRSYRAGGTLIEIGLAAVGELDVRRKARHHMERLAGELRETVNLVVLEGAAVRFIDGVESAQALRVTSRTGALVPAYATSGGKMLLAELTDSELEVLYHKGFSHITDRTLTDLAALREELADARRLGYAMNRGESEQGVHAVAVCVRDHAGRAVAALAIAVPAPRADHSRLRGFVGPLRRTAEAISQDL</sequence>
<dbReference type="PROSITE" id="PS51077">
    <property type="entry name" value="HTH_ICLR"/>
    <property type="match status" value="1"/>
</dbReference>
<keyword evidence="3" id="KW-0238">DNA-binding</keyword>
<dbReference type="InterPro" id="IPR014757">
    <property type="entry name" value="Tscrpt_reg_IclR_C"/>
</dbReference>
<comment type="function">
    <text evidence="5">May be an activator protein for the gylABX operon.</text>
</comment>
<dbReference type="Pfam" id="PF09339">
    <property type="entry name" value="HTH_IclR"/>
    <property type="match status" value="1"/>
</dbReference>
<evidence type="ECO:0000256" key="6">
    <source>
        <dbReference type="ARBA" id="ARBA00070406"/>
    </source>
</evidence>
<name>A0A3B0A6R6_9ACTN</name>
<dbReference type="OrthoDB" id="7274111at2"/>
<dbReference type="InterPro" id="IPR029016">
    <property type="entry name" value="GAF-like_dom_sf"/>
</dbReference>
<dbReference type="Proteomes" id="UP000279968">
    <property type="component" value="Unassembled WGS sequence"/>
</dbReference>
<evidence type="ECO:0000259" key="7">
    <source>
        <dbReference type="PROSITE" id="PS51077"/>
    </source>
</evidence>
<dbReference type="Gene3D" id="3.30.450.40">
    <property type="match status" value="1"/>
</dbReference>
<dbReference type="PANTHER" id="PTHR30136:SF24">
    <property type="entry name" value="HTH-TYPE TRANSCRIPTIONAL REPRESSOR ALLR"/>
    <property type="match status" value="1"/>
</dbReference>
<evidence type="ECO:0000259" key="8">
    <source>
        <dbReference type="PROSITE" id="PS51078"/>
    </source>
</evidence>
<keyword evidence="10" id="KW-1185">Reference proteome</keyword>
<feature type="domain" description="IclR-ED" evidence="8">
    <location>
        <begin position="76"/>
        <end position="256"/>
    </location>
</feature>
<dbReference type="SUPFAM" id="SSF46785">
    <property type="entry name" value="Winged helix' DNA-binding domain"/>
    <property type="match status" value="1"/>
</dbReference>
<dbReference type="InterPro" id="IPR036388">
    <property type="entry name" value="WH-like_DNA-bd_sf"/>
</dbReference>
<dbReference type="AlphaFoldDB" id="A0A3B0A6R6"/>
<evidence type="ECO:0000313" key="9">
    <source>
        <dbReference type="EMBL" id="RKN55287.1"/>
    </source>
</evidence>
<proteinExistence type="predicted"/>
<keyword evidence="1" id="KW-0319">Glycerol metabolism</keyword>
<dbReference type="GO" id="GO:0006071">
    <property type="term" value="P:glycerol metabolic process"/>
    <property type="evidence" value="ECO:0007669"/>
    <property type="project" value="UniProtKB-KW"/>
</dbReference>
<dbReference type="GO" id="GO:0003700">
    <property type="term" value="F:DNA-binding transcription factor activity"/>
    <property type="evidence" value="ECO:0007669"/>
    <property type="project" value="TreeGrafter"/>
</dbReference>
<feature type="domain" description="HTH iclR-type" evidence="7">
    <location>
        <begin position="14"/>
        <end position="75"/>
    </location>
</feature>